<organism evidence="2 3">
    <name type="scientific">Streptomyces luomodiensis</name>
    <dbReference type="NCBI Taxonomy" id="3026192"/>
    <lineage>
        <taxon>Bacteria</taxon>
        <taxon>Bacillati</taxon>
        <taxon>Actinomycetota</taxon>
        <taxon>Actinomycetes</taxon>
        <taxon>Kitasatosporales</taxon>
        <taxon>Streptomycetaceae</taxon>
        <taxon>Streptomyces</taxon>
    </lineage>
</organism>
<evidence type="ECO:0000313" key="3">
    <source>
        <dbReference type="Proteomes" id="UP001305606"/>
    </source>
</evidence>
<gene>
    <name evidence="2" type="ORF">PS467_24840</name>
</gene>
<evidence type="ECO:0000256" key="1">
    <source>
        <dbReference type="SAM" id="MobiDB-lite"/>
    </source>
</evidence>
<reference evidence="2 3" key="1">
    <citation type="submission" date="2023-02" db="EMBL/GenBank/DDBJ databases">
        <title>Streptomyces sp. SCA4-21 with antifungal activity against Fusarium oxysporum f. sp. cubense, Streptomyces sp. SCA2-17 with antifungal activity against Fusarium oxysporum f. sp. cubense.</title>
        <authorList>
            <person name="Qi D."/>
        </authorList>
    </citation>
    <scope>NUCLEOTIDE SEQUENCE [LARGE SCALE GENOMIC DNA]</scope>
    <source>
        <strain evidence="2 3">SCA4-21</strain>
    </source>
</reference>
<dbReference type="Proteomes" id="UP001305606">
    <property type="component" value="Chromosome"/>
</dbReference>
<feature type="region of interest" description="Disordered" evidence="1">
    <location>
        <begin position="102"/>
        <end position="121"/>
    </location>
</feature>
<sequence length="121" mass="12894">MYLVHVRMGTPAGFVLPEQPHRCFIDRALSSEKVEHASVHSDEPGLVVVGLFLVAESVVAAETTALDVTIRTLAGESAWDGARILSCSVALVADFFNHLINESSGDGGRSMQLPDQASDDS</sequence>
<proteinExistence type="predicted"/>
<accession>A0ABY9V116</accession>
<evidence type="ECO:0000313" key="2">
    <source>
        <dbReference type="EMBL" id="WNE98326.1"/>
    </source>
</evidence>
<keyword evidence="3" id="KW-1185">Reference proteome</keyword>
<dbReference type="RefSeq" id="WP_268973885.1">
    <property type="nucleotide sequence ID" value="NZ_CP117522.1"/>
</dbReference>
<dbReference type="EMBL" id="CP117522">
    <property type="protein sequence ID" value="WNE98326.1"/>
    <property type="molecule type" value="Genomic_DNA"/>
</dbReference>
<name>A0ABY9V116_9ACTN</name>
<protein>
    <submittedName>
        <fullName evidence="2">Uncharacterized protein</fullName>
    </submittedName>
</protein>